<gene>
    <name evidence="2" type="primary">106091173</name>
</gene>
<organism evidence="2 3">
    <name type="scientific">Stomoxys calcitrans</name>
    <name type="common">Stable fly</name>
    <name type="synonym">Conops calcitrans</name>
    <dbReference type="NCBI Taxonomy" id="35570"/>
    <lineage>
        <taxon>Eukaryota</taxon>
        <taxon>Metazoa</taxon>
        <taxon>Ecdysozoa</taxon>
        <taxon>Arthropoda</taxon>
        <taxon>Hexapoda</taxon>
        <taxon>Insecta</taxon>
        <taxon>Pterygota</taxon>
        <taxon>Neoptera</taxon>
        <taxon>Endopterygota</taxon>
        <taxon>Diptera</taxon>
        <taxon>Brachycera</taxon>
        <taxon>Muscomorpha</taxon>
        <taxon>Muscoidea</taxon>
        <taxon>Muscidae</taxon>
        <taxon>Stomoxys</taxon>
    </lineage>
</organism>
<dbReference type="InterPro" id="IPR007889">
    <property type="entry name" value="HTH_Psq"/>
</dbReference>
<dbReference type="KEGG" id="scac:106091173"/>
<dbReference type="AlphaFoldDB" id="A0A1I8PGI1"/>
<proteinExistence type="predicted"/>
<evidence type="ECO:0000259" key="1">
    <source>
        <dbReference type="Pfam" id="PF05225"/>
    </source>
</evidence>
<dbReference type="STRING" id="35570.A0A1I8PGI1"/>
<reference evidence="2" key="1">
    <citation type="submission" date="2020-05" db="UniProtKB">
        <authorList>
            <consortium name="EnsemblMetazoa"/>
        </authorList>
    </citation>
    <scope>IDENTIFICATION</scope>
    <source>
        <strain evidence="2">USDA</strain>
    </source>
</reference>
<dbReference type="EnsemblMetazoa" id="SCAU007846-RA">
    <property type="protein sequence ID" value="SCAU007846-PA"/>
    <property type="gene ID" value="SCAU007846"/>
</dbReference>
<evidence type="ECO:0000313" key="2">
    <source>
        <dbReference type="EnsemblMetazoa" id="SCAU007846-PA"/>
    </source>
</evidence>
<dbReference type="OrthoDB" id="4327074at2759"/>
<protein>
    <recommendedName>
        <fullName evidence="1">HTH psq-type domain-containing protein</fullName>
    </recommendedName>
</protein>
<evidence type="ECO:0000313" key="3">
    <source>
        <dbReference type="Proteomes" id="UP000095300"/>
    </source>
</evidence>
<keyword evidence="3" id="KW-1185">Reference proteome</keyword>
<dbReference type="GO" id="GO:0003677">
    <property type="term" value="F:DNA binding"/>
    <property type="evidence" value="ECO:0007669"/>
    <property type="project" value="InterPro"/>
</dbReference>
<dbReference type="Proteomes" id="UP000095300">
    <property type="component" value="Unassembled WGS sequence"/>
</dbReference>
<accession>A0A1I8PGI1</accession>
<dbReference type="Pfam" id="PF05225">
    <property type="entry name" value="HTH_psq"/>
    <property type="match status" value="1"/>
</dbReference>
<sequence>MPKNKSGMTIETAAKKHMVAKTTLWRHYKKRKQVLQTTATNTTSSNATKKVDSVFSNEEEVFLAEYIKTLGQLKYDLSRCDVMKFAYLIAYKNQKVIPSSWSLKGAADEDWLNEFLDRHPCIPLERCEATSIEKAKECLSLLLFNQIYNYLSNRRNEDVQ</sequence>
<feature type="domain" description="HTH psq-type" evidence="1">
    <location>
        <begin position="6"/>
        <end position="33"/>
    </location>
</feature>
<name>A0A1I8PGI1_STOCA</name>
<dbReference type="VEuPathDB" id="VectorBase:SCAU007846"/>